<dbReference type="AlphaFoldDB" id="A0A4D6GVT2"/>
<accession>A0A4D6GVT2</accession>
<dbReference type="Proteomes" id="UP000323075">
    <property type="component" value="Unassembled WGS sequence"/>
</dbReference>
<gene>
    <name evidence="2" type="ORF">APQ99_02446</name>
    <name evidence="1" type="ORF">HBSAL_04620</name>
</gene>
<dbReference type="Proteomes" id="UP000296216">
    <property type="component" value="Chromosome"/>
</dbReference>
<dbReference type="EMBL" id="CP038631">
    <property type="protein sequence ID" value="QCC44628.1"/>
    <property type="molecule type" value="Genomic_DNA"/>
</dbReference>
<dbReference type="GeneID" id="62883530"/>
<evidence type="ECO:0000313" key="4">
    <source>
        <dbReference type="Proteomes" id="UP000323075"/>
    </source>
</evidence>
<reference evidence="1" key="3">
    <citation type="journal article" name="MicrobiologyOpen">
        <title>Whole-genome comparison between the type strain of Halobacterium salinarum (DSM 3754(T)) and the laboratory strains R1 and NRC-1.</title>
        <authorList>
            <person name="Pfeiffer F."/>
            <person name="Losensky G."/>
            <person name="Marchfelder A."/>
            <person name="Habermann B."/>
            <person name="Dyall-Smith M."/>
        </authorList>
    </citation>
    <scope>NUCLEOTIDE SEQUENCE</scope>
    <source>
        <strain evidence="1">91-R6</strain>
    </source>
</reference>
<reference evidence="2 4" key="2">
    <citation type="submission" date="2019-07" db="EMBL/GenBank/DDBJ databases">
        <title>Genomic Encyclopedia of Archaeal and Bacterial Type Strains, Phase II (KMG-II): from individual species to whole genera.</title>
        <authorList>
            <person name="Goeker M."/>
        </authorList>
    </citation>
    <scope>NUCLEOTIDE SEQUENCE [LARGE SCALE GENOMIC DNA]</scope>
    <source>
        <strain evidence="2 4">DSM 3754</strain>
    </source>
</reference>
<evidence type="ECO:0000313" key="3">
    <source>
        <dbReference type="Proteomes" id="UP000296216"/>
    </source>
</evidence>
<dbReference type="RefSeq" id="WP_136361212.1">
    <property type="nucleotide sequence ID" value="NZ_VRYN01000026.1"/>
</dbReference>
<proteinExistence type="predicted"/>
<name>A0A4D6GVT2_HALS9</name>
<organism evidence="1 3">
    <name type="scientific">Halobacterium salinarum (strain ATCC 33171 / DSM 3754 / JCM 8978 / NBRC 102687 / NCIMB 764 / 91-R6)</name>
    <dbReference type="NCBI Taxonomy" id="2597657"/>
    <lineage>
        <taxon>Archaea</taxon>
        <taxon>Methanobacteriati</taxon>
        <taxon>Methanobacteriota</taxon>
        <taxon>Stenosarchaea group</taxon>
        <taxon>Halobacteria</taxon>
        <taxon>Halobacteriales</taxon>
        <taxon>Halobacteriaceae</taxon>
        <taxon>Halobacterium</taxon>
    </lineage>
</organism>
<protein>
    <recommendedName>
        <fullName evidence="5">Competence protein CoiA-like family protein</fullName>
    </recommendedName>
</protein>
<reference evidence="1 3" key="1">
    <citation type="journal article" date="2019" name="Microbiol. Resour. Announc.">
        <title>The Genome Sequence of the Halobacterium salinarum Type Strain Is Closely Related to That of Laboratory Strains NRC-1 and R1.</title>
        <authorList>
            <person name="Pfeiffer F."/>
            <person name="Marchfelder A."/>
            <person name="Habermann B."/>
            <person name="Dyall-Smith M.L."/>
        </authorList>
    </citation>
    <scope>NUCLEOTIDE SEQUENCE [LARGE SCALE GENOMIC DNA]</scope>
    <source>
        <strain evidence="1">91-R6</strain>
        <strain evidence="3">ATCC 33171 / DSM 3754 / JCM 8978 / NBRC 102687 / NCIMB 764 / 91-R6</strain>
    </source>
</reference>
<sequence>MPFRGLRDGVIVVPANVLNQEPVTCPECGDTMYARGGDQKARHFYHVNNSSGNNCPTTESTGESATHARCVALAVAALKNKFKPQAKRCGAEITLDVSDSGSGNKTRQADALLEFTEENPFFGKGLIIEVQHRHHEKDIKSTTHDYLYTGYSVAWLSSSDFGEEEELDYLVVDQVFAKEDGAGYSVRDYSAKRFIDCESYYYSGEHNWGTVPGYVLTCEEDYQICTSRPCTLRRQYDEDREEYTYHPDVTQPDLPLKVLKNTLVGVSTITSFEEPLKQRYHDAVLEKSLADRPEIGECPGPKGFHEWQGNPESFWGGAADVELRSCQHCPVHLFTDQRGYPDERTDILFTEKPDPDWNLMELEADPRQCQNRSHEHEVWYEQCPDCGVNNPC</sequence>
<dbReference type="EMBL" id="VRYN01000026">
    <property type="protein sequence ID" value="TYO71083.1"/>
    <property type="molecule type" value="Genomic_DNA"/>
</dbReference>
<evidence type="ECO:0000313" key="1">
    <source>
        <dbReference type="EMBL" id="QCC44628.1"/>
    </source>
</evidence>
<evidence type="ECO:0000313" key="2">
    <source>
        <dbReference type="EMBL" id="TYO71083.1"/>
    </source>
</evidence>
<evidence type="ECO:0008006" key="5">
    <source>
        <dbReference type="Google" id="ProtNLM"/>
    </source>
</evidence>